<evidence type="ECO:0000313" key="3">
    <source>
        <dbReference type="Proteomes" id="UP000828390"/>
    </source>
</evidence>
<organism evidence="2 3">
    <name type="scientific">Dreissena polymorpha</name>
    <name type="common">Zebra mussel</name>
    <name type="synonym">Mytilus polymorpha</name>
    <dbReference type="NCBI Taxonomy" id="45954"/>
    <lineage>
        <taxon>Eukaryota</taxon>
        <taxon>Metazoa</taxon>
        <taxon>Spiralia</taxon>
        <taxon>Lophotrochozoa</taxon>
        <taxon>Mollusca</taxon>
        <taxon>Bivalvia</taxon>
        <taxon>Autobranchia</taxon>
        <taxon>Heteroconchia</taxon>
        <taxon>Euheterodonta</taxon>
        <taxon>Imparidentia</taxon>
        <taxon>Neoheterodontei</taxon>
        <taxon>Myida</taxon>
        <taxon>Dreissenoidea</taxon>
        <taxon>Dreissenidae</taxon>
        <taxon>Dreissena</taxon>
    </lineage>
</organism>
<accession>A0A9D4GE22</accession>
<evidence type="ECO:0000313" key="2">
    <source>
        <dbReference type="EMBL" id="KAH3813746.1"/>
    </source>
</evidence>
<keyword evidence="1" id="KW-0812">Transmembrane</keyword>
<evidence type="ECO:0000256" key="1">
    <source>
        <dbReference type="SAM" id="Phobius"/>
    </source>
</evidence>
<gene>
    <name evidence="2" type="ORF">DPMN_142213</name>
</gene>
<name>A0A9D4GE22_DREPO</name>
<keyword evidence="1" id="KW-0472">Membrane</keyword>
<reference evidence="2" key="1">
    <citation type="journal article" date="2019" name="bioRxiv">
        <title>The Genome of the Zebra Mussel, Dreissena polymorpha: A Resource for Invasive Species Research.</title>
        <authorList>
            <person name="McCartney M.A."/>
            <person name="Auch B."/>
            <person name="Kono T."/>
            <person name="Mallez S."/>
            <person name="Zhang Y."/>
            <person name="Obille A."/>
            <person name="Becker A."/>
            <person name="Abrahante J.E."/>
            <person name="Garbe J."/>
            <person name="Badalamenti J.P."/>
            <person name="Herman A."/>
            <person name="Mangelson H."/>
            <person name="Liachko I."/>
            <person name="Sullivan S."/>
            <person name="Sone E.D."/>
            <person name="Koren S."/>
            <person name="Silverstein K.A.T."/>
            <person name="Beckman K.B."/>
            <person name="Gohl D.M."/>
        </authorList>
    </citation>
    <scope>NUCLEOTIDE SEQUENCE</scope>
    <source>
        <strain evidence="2">Duluth1</strain>
        <tissue evidence="2">Whole animal</tissue>
    </source>
</reference>
<comment type="caution">
    <text evidence="2">The sequence shown here is derived from an EMBL/GenBank/DDBJ whole genome shotgun (WGS) entry which is preliminary data.</text>
</comment>
<reference evidence="2" key="2">
    <citation type="submission" date="2020-11" db="EMBL/GenBank/DDBJ databases">
        <authorList>
            <person name="McCartney M.A."/>
            <person name="Auch B."/>
            <person name="Kono T."/>
            <person name="Mallez S."/>
            <person name="Becker A."/>
            <person name="Gohl D.M."/>
            <person name="Silverstein K.A.T."/>
            <person name="Koren S."/>
            <person name="Bechman K.B."/>
            <person name="Herman A."/>
            <person name="Abrahante J.E."/>
            <person name="Garbe J."/>
        </authorList>
    </citation>
    <scope>NUCLEOTIDE SEQUENCE</scope>
    <source>
        <strain evidence="2">Duluth1</strain>
        <tissue evidence="2">Whole animal</tissue>
    </source>
</reference>
<dbReference type="Proteomes" id="UP000828390">
    <property type="component" value="Unassembled WGS sequence"/>
</dbReference>
<sequence length="132" mass="14627">MFLKCVSSVIGFLLLQYFLFVSIGELVGIQYLYDQTGHELPGLDQTRNQLEKDEDDNVADDLEDEGFVEQPGMSLPGKNVELTFAAPSLPEIASTPQQNKRPILHLPSNAEYRQLAMQTAEAIIEAAVSIET</sequence>
<feature type="transmembrane region" description="Helical" evidence="1">
    <location>
        <begin position="12"/>
        <end position="33"/>
    </location>
</feature>
<keyword evidence="1" id="KW-1133">Transmembrane helix</keyword>
<dbReference type="AlphaFoldDB" id="A0A9D4GE22"/>
<dbReference type="EMBL" id="JAIWYP010000006">
    <property type="protein sequence ID" value="KAH3813746.1"/>
    <property type="molecule type" value="Genomic_DNA"/>
</dbReference>
<keyword evidence="3" id="KW-1185">Reference proteome</keyword>
<protein>
    <submittedName>
        <fullName evidence="2">Uncharacterized protein</fullName>
    </submittedName>
</protein>
<proteinExistence type="predicted"/>